<dbReference type="EMBL" id="JAHHZF010000010">
    <property type="protein sequence ID" value="MBT9291689.1"/>
    <property type="molecule type" value="Genomic_DNA"/>
</dbReference>
<gene>
    <name evidence="1" type="ORF">KL771_19640</name>
</gene>
<accession>A0A947DBZ0</accession>
<protein>
    <submittedName>
        <fullName evidence="1">Uncharacterized protein</fullName>
    </submittedName>
</protein>
<dbReference type="InterPro" id="IPR048868">
    <property type="entry name" value="OGG-like_put"/>
</dbReference>
<dbReference type="Pfam" id="PF21790">
    <property type="entry name" value="OGG"/>
    <property type="match status" value="1"/>
</dbReference>
<name>A0A947DBZ0_9HYPH</name>
<evidence type="ECO:0000313" key="2">
    <source>
        <dbReference type="Proteomes" id="UP000766595"/>
    </source>
</evidence>
<comment type="caution">
    <text evidence="1">The sequence shown here is derived from an EMBL/GenBank/DDBJ whole genome shotgun (WGS) entry which is preliminary data.</text>
</comment>
<keyword evidence="2" id="KW-1185">Reference proteome</keyword>
<evidence type="ECO:0000313" key="1">
    <source>
        <dbReference type="EMBL" id="MBT9291689.1"/>
    </source>
</evidence>
<dbReference type="AlphaFoldDB" id="A0A947DBZ0"/>
<proteinExistence type="predicted"/>
<dbReference type="Proteomes" id="UP000766595">
    <property type="component" value="Unassembled WGS sequence"/>
</dbReference>
<organism evidence="1 2">
    <name type="scientific">Prosthecodimorpha staleyi</name>
    <dbReference type="NCBI Taxonomy" id="2840188"/>
    <lineage>
        <taxon>Bacteria</taxon>
        <taxon>Pseudomonadati</taxon>
        <taxon>Pseudomonadota</taxon>
        <taxon>Alphaproteobacteria</taxon>
        <taxon>Hyphomicrobiales</taxon>
        <taxon>Ancalomicrobiaceae</taxon>
        <taxon>Prosthecodimorpha</taxon>
    </lineage>
</organism>
<dbReference type="RefSeq" id="WP_261970225.1">
    <property type="nucleotide sequence ID" value="NZ_JAHHZF010000010.1"/>
</dbReference>
<sequence length="245" mass="27538">MLNTHPTDFNDEAMRVLASCKDEHLWRGRPLKKWVHSVGREPSVALQSLATDYPDRDQISKFCSNSTHDEIDLFLAICAWGGMKVNHAKFALAQEAALRDALRALRDQALDRREAYSIFKTARGNGLLPGVGPAYFTKLIFFVRPDLHGYIMDQWTARSINILTGQKIVKLGYENNVLDANADSDYEIFCKILESIALILGVCPEVAEMRLFSHGTRRPGVWRNYVKGWPSGNSTGQKTPVAQSQ</sequence>
<reference evidence="1 2" key="1">
    <citation type="submission" date="2021-06" db="EMBL/GenBank/DDBJ databases">
        <authorList>
            <person name="Grouzdev D.S."/>
            <person name="Koziaeva V."/>
        </authorList>
    </citation>
    <scope>NUCLEOTIDE SEQUENCE [LARGE SCALE GENOMIC DNA]</scope>
    <source>
        <strain evidence="1 2">22</strain>
    </source>
</reference>